<sequence>MLPYSTVAEAEAALARSMSYAEGAWFRYTAGMPDYYLYCHIVPMLLLVYTLSSVPLALFELGAPSMALRYKLQPRVQLSPAAFLRCYMDTMCLLLVTIAPLHLVSYPAVKTAGIRTGPPLPSVGETVAQLVVYLLVDDYLGYWIHRLLHTKWGYDNIHRVHHEYTAPIAFAAPYGHWSDVLILGAPSLVGPSIVPCHITTLWLWLVIRQIEAIDTHSGFKFPFNPTNYIPFYGGAEYHDYHHFVGEHSQSNFSSLFTFCDYLHGTDKGYRYHMANLVKSTMKMKGASTATMATPRSEAK</sequence>
<feature type="domain" description="Fatty acid hydroxylase" evidence="13">
    <location>
        <begin position="131"/>
        <end position="265"/>
    </location>
</feature>
<comment type="subcellular location">
    <subcellularLocation>
        <location evidence="1">Endoplasmic reticulum membrane</location>
        <topology evidence="1">Multi-pass membrane protein</topology>
    </subcellularLocation>
</comment>
<dbReference type="OrthoDB" id="1658724at2759"/>
<evidence type="ECO:0000256" key="6">
    <source>
        <dbReference type="ARBA" id="ARBA00022824"/>
    </source>
</evidence>
<keyword evidence="8 12" id="KW-1133">Transmembrane helix</keyword>
<dbReference type="GO" id="GO:0016126">
    <property type="term" value="P:sterol biosynthetic process"/>
    <property type="evidence" value="ECO:0000318"/>
    <property type="project" value="GO_Central"/>
</dbReference>
<dbReference type="AlphaFoldDB" id="A0A3B6UB10"/>
<dbReference type="EnsemblPlants" id="TraesCSU02G085800.1">
    <property type="protein sequence ID" value="TraesCSU02G085800.1"/>
    <property type="gene ID" value="TraesCSU02G085800"/>
</dbReference>
<evidence type="ECO:0000256" key="1">
    <source>
        <dbReference type="ARBA" id="ARBA00004477"/>
    </source>
</evidence>
<dbReference type="STRING" id="4565.A0A3B6UB10"/>
<dbReference type="InterPro" id="IPR050307">
    <property type="entry name" value="Sterol_Desaturase_Related"/>
</dbReference>
<dbReference type="GO" id="GO:0005789">
    <property type="term" value="C:endoplasmic reticulum membrane"/>
    <property type="evidence" value="ECO:0000318"/>
    <property type="project" value="GO_Central"/>
</dbReference>
<dbReference type="PaxDb" id="4565-Traes_1BS_CA3011D91.1"/>
<comment type="similarity">
    <text evidence="2">Belongs to the sterol desaturase family.</text>
</comment>
<keyword evidence="7" id="KW-0521">NADP</keyword>
<evidence type="ECO:0000256" key="7">
    <source>
        <dbReference type="ARBA" id="ARBA00022857"/>
    </source>
</evidence>
<reference evidence="14" key="1">
    <citation type="submission" date="2018-08" db="EMBL/GenBank/DDBJ databases">
        <authorList>
            <person name="Rossello M."/>
        </authorList>
    </citation>
    <scope>NUCLEOTIDE SEQUENCE [LARGE SCALE GENOMIC DNA]</scope>
    <source>
        <strain evidence="14">cv. Chinese Spring</strain>
    </source>
</reference>
<keyword evidence="15" id="KW-1185">Reference proteome</keyword>
<comment type="subunit">
    <text evidence="3">Homodimer.</text>
</comment>
<evidence type="ECO:0000256" key="9">
    <source>
        <dbReference type="ARBA" id="ARBA00023136"/>
    </source>
</evidence>
<dbReference type="EC" id="4.1.99.5" evidence="4"/>
<evidence type="ECO:0000256" key="5">
    <source>
        <dbReference type="ARBA" id="ARBA00022692"/>
    </source>
</evidence>
<dbReference type="Gramene" id="TraesNOR1B03G00200170.1">
    <property type="protein sequence ID" value="TraesNOR1B03G00200170.1"/>
    <property type="gene ID" value="TraesNOR1B03G00200170"/>
</dbReference>
<dbReference type="Pfam" id="PF04116">
    <property type="entry name" value="FA_hydroxylase"/>
    <property type="match status" value="1"/>
</dbReference>
<dbReference type="GO" id="GO:0071771">
    <property type="term" value="F:aldehyde oxygenase (deformylating) activity"/>
    <property type="evidence" value="ECO:0007669"/>
    <property type="project" value="UniProtKB-EC"/>
</dbReference>
<dbReference type="Gramene" id="TraesCSU02G085800.1">
    <property type="protein sequence ID" value="TraesCSU02G085800.1"/>
    <property type="gene ID" value="TraesCSU02G085800"/>
</dbReference>
<keyword evidence="5 12" id="KW-0812">Transmembrane</keyword>
<keyword evidence="9 12" id="KW-0472">Membrane</keyword>
<dbReference type="GO" id="GO:0005506">
    <property type="term" value="F:iron ion binding"/>
    <property type="evidence" value="ECO:0007669"/>
    <property type="project" value="InterPro"/>
</dbReference>
<evidence type="ECO:0000256" key="3">
    <source>
        <dbReference type="ARBA" id="ARBA00011738"/>
    </source>
</evidence>
<keyword evidence="10" id="KW-0456">Lyase</keyword>
<organism evidence="14">
    <name type="scientific">Triticum aestivum</name>
    <name type="common">Wheat</name>
    <dbReference type="NCBI Taxonomy" id="4565"/>
    <lineage>
        <taxon>Eukaryota</taxon>
        <taxon>Viridiplantae</taxon>
        <taxon>Streptophyta</taxon>
        <taxon>Embryophyta</taxon>
        <taxon>Tracheophyta</taxon>
        <taxon>Spermatophyta</taxon>
        <taxon>Magnoliopsida</taxon>
        <taxon>Liliopsida</taxon>
        <taxon>Poales</taxon>
        <taxon>Poaceae</taxon>
        <taxon>BOP clade</taxon>
        <taxon>Pooideae</taxon>
        <taxon>Triticodae</taxon>
        <taxon>Triticeae</taxon>
        <taxon>Triticinae</taxon>
        <taxon>Triticum</taxon>
    </lineage>
</organism>
<proteinExistence type="inferred from homology"/>
<reference evidence="14" key="2">
    <citation type="submission" date="2018-10" db="UniProtKB">
        <authorList>
            <consortium name="EnsemblPlants"/>
        </authorList>
    </citation>
    <scope>IDENTIFICATION</scope>
</reference>
<evidence type="ECO:0000259" key="13">
    <source>
        <dbReference type="Pfam" id="PF04116"/>
    </source>
</evidence>
<evidence type="ECO:0000256" key="2">
    <source>
        <dbReference type="ARBA" id="ARBA00009324"/>
    </source>
</evidence>
<evidence type="ECO:0000313" key="14">
    <source>
        <dbReference type="EnsemblPlants" id="TraesCSU02G085800.1"/>
    </source>
</evidence>
<accession>A0A3B6UB10</accession>
<name>A0A3B6UB10_WHEAT</name>
<keyword evidence="6" id="KW-0256">Endoplasmic reticulum</keyword>
<evidence type="ECO:0000313" key="15">
    <source>
        <dbReference type="Proteomes" id="UP000019116"/>
    </source>
</evidence>
<evidence type="ECO:0000256" key="10">
    <source>
        <dbReference type="ARBA" id="ARBA00023239"/>
    </source>
</evidence>
<dbReference type="PANTHER" id="PTHR11863">
    <property type="entry name" value="STEROL DESATURASE"/>
    <property type="match status" value="1"/>
</dbReference>
<evidence type="ECO:0000256" key="11">
    <source>
        <dbReference type="ARBA" id="ARBA00047909"/>
    </source>
</evidence>
<evidence type="ECO:0000256" key="4">
    <source>
        <dbReference type="ARBA" id="ARBA00013146"/>
    </source>
</evidence>
<feature type="transmembrane region" description="Helical" evidence="12">
    <location>
        <begin position="35"/>
        <end position="61"/>
    </location>
</feature>
<evidence type="ECO:0000256" key="12">
    <source>
        <dbReference type="SAM" id="Phobius"/>
    </source>
</evidence>
<protein>
    <recommendedName>
        <fullName evidence="4">aldehyde oxygenase (deformylating)</fullName>
        <ecNumber evidence="4">4.1.99.5</ecNumber>
    </recommendedName>
</protein>
<dbReference type="GO" id="GO:0000254">
    <property type="term" value="F:C-4 methylsterol oxidase activity"/>
    <property type="evidence" value="ECO:0000318"/>
    <property type="project" value="GO_Central"/>
</dbReference>
<dbReference type="InterPro" id="IPR006694">
    <property type="entry name" value="Fatty_acid_hydroxylase"/>
</dbReference>
<evidence type="ECO:0000256" key="8">
    <source>
        <dbReference type="ARBA" id="ARBA00022989"/>
    </source>
</evidence>
<comment type="catalytic activity">
    <reaction evidence="11">
        <text>a long-chain fatty aldehyde + 2 NADPH + O2 + H(+) = a long-chain alkane + formate + 2 NADP(+) + H2O</text>
        <dbReference type="Rhea" id="RHEA:21440"/>
        <dbReference type="ChEBI" id="CHEBI:15377"/>
        <dbReference type="ChEBI" id="CHEBI:15378"/>
        <dbReference type="ChEBI" id="CHEBI:15379"/>
        <dbReference type="ChEBI" id="CHEBI:15740"/>
        <dbReference type="ChEBI" id="CHEBI:17176"/>
        <dbReference type="ChEBI" id="CHEBI:57783"/>
        <dbReference type="ChEBI" id="CHEBI:58349"/>
        <dbReference type="ChEBI" id="CHEBI:83563"/>
        <dbReference type="EC" id="4.1.99.5"/>
    </reaction>
</comment>
<dbReference type="Proteomes" id="UP000019116">
    <property type="component" value="Chromosome Un"/>
</dbReference>